<organism evidence="9 10">
    <name type="scientific">Sphingomonas kaistensis</name>
    <dbReference type="NCBI Taxonomy" id="298708"/>
    <lineage>
        <taxon>Bacteria</taxon>
        <taxon>Pseudomonadati</taxon>
        <taxon>Pseudomonadota</taxon>
        <taxon>Alphaproteobacteria</taxon>
        <taxon>Sphingomonadales</taxon>
        <taxon>Sphingomonadaceae</taxon>
        <taxon>Sphingomonas</taxon>
    </lineage>
</organism>
<evidence type="ECO:0000256" key="2">
    <source>
        <dbReference type="ARBA" id="ARBA00007613"/>
    </source>
</evidence>
<feature type="region of interest" description="Disordered" evidence="8">
    <location>
        <begin position="29"/>
        <end position="59"/>
    </location>
</feature>
<dbReference type="Gene3D" id="1.20.1600.10">
    <property type="entry name" value="Outer membrane efflux proteins (OEP)"/>
    <property type="match status" value="1"/>
</dbReference>
<keyword evidence="6" id="KW-0472">Membrane</keyword>
<protein>
    <submittedName>
        <fullName evidence="9">Adhesin transport system outer membrane protein</fullName>
    </submittedName>
</protein>
<reference evidence="9 10" key="1">
    <citation type="submission" date="2020-03" db="EMBL/GenBank/DDBJ databases">
        <title>Genomic Encyclopedia of Type Strains, Phase IV (KMG-IV): sequencing the most valuable type-strain genomes for metagenomic binning, comparative biology and taxonomic classification.</title>
        <authorList>
            <person name="Goeker M."/>
        </authorList>
    </citation>
    <scope>NUCLEOTIDE SEQUENCE [LARGE SCALE GENOMIC DNA]</scope>
    <source>
        <strain evidence="9 10">DSM 16846</strain>
    </source>
</reference>
<comment type="caution">
    <text evidence="9">The sequence shown here is derived from an EMBL/GenBank/DDBJ whole genome shotgun (WGS) entry which is preliminary data.</text>
</comment>
<dbReference type="PANTHER" id="PTHR30026">
    <property type="entry name" value="OUTER MEMBRANE PROTEIN TOLC"/>
    <property type="match status" value="1"/>
</dbReference>
<dbReference type="InterPro" id="IPR051906">
    <property type="entry name" value="TolC-like"/>
</dbReference>
<evidence type="ECO:0000256" key="4">
    <source>
        <dbReference type="ARBA" id="ARBA00022452"/>
    </source>
</evidence>
<comment type="subcellular location">
    <subcellularLocation>
        <location evidence="1">Cell outer membrane</location>
    </subcellularLocation>
</comment>
<dbReference type="EMBL" id="JAATJC010000001">
    <property type="protein sequence ID" value="NJC05710.1"/>
    <property type="molecule type" value="Genomic_DNA"/>
</dbReference>
<dbReference type="GO" id="GO:1990281">
    <property type="term" value="C:efflux pump complex"/>
    <property type="evidence" value="ECO:0007669"/>
    <property type="project" value="TreeGrafter"/>
</dbReference>
<dbReference type="Proteomes" id="UP000558192">
    <property type="component" value="Unassembled WGS sequence"/>
</dbReference>
<dbReference type="SUPFAM" id="SSF56954">
    <property type="entry name" value="Outer membrane efflux proteins (OEP)"/>
    <property type="match status" value="1"/>
</dbReference>
<evidence type="ECO:0000256" key="1">
    <source>
        <dbReference type="ARBA" id="ARBA00004442"/>
    </source>
</evidence>
<evidence type="ECO:0000313" key="10">
    <source>
        <dbReference type="Proteomes" id="UP000558192"/>
    </source>
</evidence>
<name>A0A7X5Y893_9SPHN</name>
<dbReference type="InterPro" id="IPR003423">
    <property type="entry name" value="OMP_efflux"/>
</dbReference>
<evidence type="ECO:0000256" key="6">
    <source>
        <dbReference type="ARBA" id="ARBA00023136"/>
    </source>
</evidence>
<keyword evidence="5" id="KW-0812">Transmembrane</keyword>
<dbReference type="GO" id="GO:0009279">
    <property type="term" value="C:cell outer membrane"/>
    <property type="evidence" value="ECO:0007669"/>
    <property type="project" value="UniProtKB-SubCell"/>
</dbReference>
<gene>
    <name evidence="9" type="ORF">GGQ97_001503</name>
</gene>
<evidence type="ECO:0000256" key="3">
    <source>
        <dbReference type="ARBA" id="ARBA00022448"/>
    </source>
</evidence>
<accession>A0A7X5Y893</accession>
<keyword evidence="3" id="KW-0813">Transport</keyword>
<dbReference type="GO" id="GO:0015288">
    <property type="term" value="F:porin activity"/>
    <property type="evidence" value="ECO:0007669"/>
    <property type="project" value="TreeGrafter"/>
</dbReference>
<evidence type="ECO:0000313" key="9">
    <source>
        <dbReference type="EMBL" id="NJC05710.1"/>
    </source>
</evidence>
<dbReference type="GO" id="GO:0015562">
    <property type="term" value="F:efflux transmembrane transporter activity"/>
    <property type="evidence" value="ECO:0007669"/>
    <property type="project" value="InterPro"/>
</dbReference>
<proteinExistence type="inferred from homology"/>
<dbReference type="PANTHER" id="PTHR30026:SF22">
    <property type="entry name" value="OUTER MEMBRANE EFFLUX PROTEIN"/>
    <property type="match status" value="1"/>
</dbReference>
<dbReference type="Pfam" id="PF02321">
    <property type="entry name" value="OEP"/>
    <property type="match status" value="1"/>
</dbReference>
<dbReference type="AlphaFoldDB" id="A0A7X5Y893"/>
<evidence type="ECO:0000256" key="8">
    <source>
        <dbReference type="SAM" id="MobiDB-lite"/>
    </source>
</evidence>
<sequence>MPASVRWGAITLVAVGLGNFSAASSVFGQPQSQQESAPSAADAAAAPTPPPAPAATYGPPAPVTAAAIVPPGIDPQLARAGELAIERYPSMKAAGALVRATEQDVRAAKWLRAPSASVSAATRGTTLNPQLQVFQPLWAGGRIGASIERAEAVRSASLAEVGVTAFDILSRVSSAYYGVVRGVRVASILDQSLAEHQRLVESMERRVTQEVSPRSDLDLARSRAAQVRQELSLVTAQRYAALQQLRELVGDPDFEVDPLPVYDKVRHHPSSASLVQSALTCDPSIRRLQAETEVAEADRKLAKAALFPQVGVQYTHDRFQGSGLGVAVQANTNGGLSPVAAANAAAARTSAARFRVTVAERETREKTILDIVENTAAAAQVEASRDAASSSSNVTDSFMRQFITGRRTWLDVMNAVRESNSARIALANAEISAMSSSARLLIRSCQWQANELRAGSAR</sequence>
<keyword evidence="7" id="KW-0998">Cell outer membrane</keyword>
<dbReference type="RefSeq" id="WP_168068435.1">
    <property type="nucleotide sequence ID" value="NZ_JAATJC010000001.1"/>
</dbReference>
<feature type="compositionally biased region" description="Low complexity" evidence="8">
    <location>
        <begin position="37"/>
        <end position="46"/>
    </location>
</feature>
<evidence type="ECO:0000256" key="7">
    <source>
        <dbReference type="ARBA" id="ARBA00023237"/>
    </source>
</evidence>
<keyword evidence="10" id="KW-1185">Reference proteome</keyword>
<keyword evidence="4" id="KW-1134">Transmembrane beta strand</keyword>
<evidence type="ECO:0000256" key="5">
    <source>
        <dbReference type="ARBA" id="ARBA00022692"/>
    </source>
</evidence>
<comment type="similarity">
    <text evidence="2">Belongs to the outer membrane factor (OMF) (TC 1.B.17) family.</text>
</comment>